<dbReference type="InterPro" id="IPR036526">
    <property type="entry name" value="C-N_Hydrolase_sf"/>
</dbReference>
<protein>
    <submittedName>
        <fullName evidence="3">Carbon-nitrogen hydrolase family protein</fullName>
    </submittedName>
</protein>
<gene>
    <name evidence="3" type="ORF">H8L32_01960</name>
</gene>
<feature type="domain" description="CN hydrolase" evidence="2">
    <location>
        <begin position="4"/>
        <end position="241"/>
    </location>
</feature>
<evidence type="ECO:0000313" key="3">
    <source>
        <dbReference type="EMBL" id="MBC3916240.1"/>
    </source>
</evidence>
<dbReference type="SUPFAM" id="SSF56317">
    <property type="entry name" value="Carbon-nitrogen hydrolase"/>
    <property type="match status" value="1"/>
</dbReference>
<dbReference type="InterPro" id="IPR003010">
    <property type="entry name" value="C-N_Hydrolase"/>
</dbReference>
<evidence type="ECO:0000313" key="4">
    <source>
        <dbReference type="Proteomes" id="UP000650424"/>
    </source>
</evidence>
<name>A0ABR6ZK04_9BURK</name>
<dbReference type="Gene3D" id="3.60.110.10">
    <property type="entry name" value="Carbon-nitrogen hydrolase"/>
    <property type="match status" value="1"/>
</dbReference>
<dbReference type="PANTHER" id="PTHR43674:SF2">
    <property type="entry name" value="BETA-UREIDOPROPIONASE"/>
    <property type="match status" value="1"/>
</dbReference>
<keyword evidence="1 3" id="KW-0378">Hydrolase</keyword>
<sequence length="241" mass="26576">MQKIRVATFQRQPLFDDIASTLVRLQDDLAWCDKQGVELAVFPECYLQGYTSDQQIIARRAIAVDSPSFNDILTKLSPFSTDVIIGFVEQGMDGFYNSAALISKGKLRGIYAKNHPQEQAFLPGRDMPVFQKSGFLFGINICFDANFPGCAKRLSTQSARLICYPLNNMLAVATADKWRHKSVENLRQRAMETACWVVSSDVVGISDGKLSHGCTCIVNPQGDIVARVTEGVEGVVVFDVG</sequence>
<comment type="caution">
    <text evidence="3">The sequence shown here is derived from an EMBL/GenBank/DDBJ whole genome shotgun (WGS) entry which is preliminary data.</text>
</comment>
<dbReference type="GO" id="GO:0016787">
    <property type="term" value="F:hydrolase activity"/>
    <property type="evidence" value="ECO:0007669"/>
    <property type="project" value="UniProtKB-KW"/>
</dbReference>
<evidence type="ECO:0000259" key="2">
    <source>
        <dbReference type="PROSITE" id="PS50263"/>
    </source>
</evidence>
<dbReference type="CDD" id="cd07197">
    <property type="entry name" value="nitrilase"/>
    <property type="match status" value="1"/>
</dbReference>
<dbReference type="PANTHER" id="PTHR43674">
    <property type="entry name" value="NITRILASE C965.09-RELATED"/>
    <property type="match status" value="1"/>
</dbReference>
<dbReference type="RefSeq" id="WP_186945474.1">
    <property type="nucleotide sequence ID" value="NZ_JACOGF010000001.1"/>
</dbReference>
<accession>A0ABR6ZK04</accession>
<keyword evidence="4" id="KW-1185">Reference proteome</keyword>
<proteinExistence type="predicted"/>
<dbReference type="Proteomes" id="UP000650424">
    <property type="component" value="Unassembled WGS sequence"/>
</dbReference>
<evidence type="ECO:0000256" key="1">
    <source>
        <dbReference type="ARBA" id="ARBA00022801"/>
    </source>
</evidence>
<dbReference type="EMBL" id="JACOGF010000001">
    <property type="protein sequence ID" value="MBC3916240.1"/>
    <property type="molecule type" value="Genomic_DNA"/>
</dbReference>
<organism evidence="3 4">
    <name type="scientific">Undibacterium hunanense</name>
    <dbReference type="NCBI Taxonomy" id="2762292"/>
    <lineage>
        <taxon>Bacteria</taxon>
        <taxon>Pseudomonadati</taxon>
        <taxon>Pseudomonadota</taxon>
        <taxon>Betaproteobacteria</taxon>
        <taxon>Burkholderiales</taxon>
        <taxon>Oxalobacteraceae</taxon>
        <taxon>Undibacterium</taxon>
    </lineage>
</organism>
<reference evidence="3 4" key="1">
    <citation type="submission" date="2020-08" db="EMBL/GenBank/DDBJ databases">
        <title>Novel species isolated from subtropical streams in China.</title>
        <authorList>
            <person name="Lu H."/>
        </authorList>
    </citation>
    <scope>NUCLEOTIDE SEQUENCE [LARGE SCALE GENOMIC DNA]</scope>
    <source>
        <strain evidence="3 4">CY18W</strain>
    </source>
</reference>
<dbReference type="Pfam" id="PF00795">
    <property type="entry name" value="CN_hydrolase"/>
    <property type="match status" value="1"/>
</dbReference>
<dbReference type="PROSITE" id="PS50263">
    <property type="entry name" value="CN_HYDROLASE"/>
    <property type="match status" value="1"/>
</dbReference>
<dbReference type="InterPro" id="IPR050345">
    <property type="entry name" value="Aliph_Amidase/BUP"/>
</dbReference>